<keyword evidence="2 4" id="KW-0560">Oxidoreductase</keyword>
<dbReference type="EMBL" id="WBVO01000008">
    <property type="protein sequence ID" value="KAB2808650.1"/>
    <property type="molecule type" value="Genomic_DNA"/>
</dbReference>
<evidence type="ECO:0000313" key="4">
    <source>
        <dbReference type="EMBL" id="KAB2808650.1"/>
    </source>
</evidence>
<evidence type="ECO:0000256" key="3">
    <source>
        <dbReference type="ARBA" id="ARBA00023027"/>
    </source>
</evidence>
<dbReference type="Proteomes" id="UP000468650">
    <property type="component" value="Unassembled WGS sequence"/>
</dbReference>
<dbReference type="SUPFAM" id="SSF53659">
    <property type="entry name" value="Isocitrate/Isopropylmalate dehydrogenase-like"/>
    <property type="match status" value="1"/>
</dbReference>
<dbReference type="Pfam" id="PF04166">
    <property type="entry name" value="PdxA"/>
    <property type="match status" value="1"/>
</dbReference>
<evidence type="ECO:0000256" key="1">
    <source>
        <dbReference type="ARBA" id="ARBA00022723"/>
    </source>
</evidence>
<name>A0A6N6REQ7_9FLAO</name>
<dbReference type="NCBIfam" id="TIGR00557">
    <property type="entry name" value="pdxA"/>
    <property type="match status" value="1"/>
</dbReference>
<dbReference type="OrthoDB" id="9801783at2"/>
<dbReference type="InterPro" id="IPR005255">
    <property type="entry name" value="PdxA_fam"/>
</dbReference>
<keyword evidence="1" id="KW-0479">Metal-binding</keyword>
<dbReference type="Gene3D" id="3.40.718.10">
    <property type="entry name" value="Isopropylmalate Dehydrogenase"/>
    <property type="match status" value="1"/>
</dbReference>
<dbReference type="PANTHER" id="PTHR30004">
    <property type="entry name" value="4-HYDROXYTHREONINE-4-PHOSPHATE DEHYDROGENASE"/>
    <property type="match status" value="1"/>
</dbReference>
<proteinExistence type="predicted"/>
<evidence type="ECO:0000256" key="2">
    <source>
        <dbReference type="ARBA" id="ARBA00023002"/>
    </source>
</evidence>
<keyword evidence="3" id="KW-0520">NAD</keyword>
<dbReference type="GO" id="GO:0046872">
    <property type="term" value="F:metal ion binding"/>
    <property type="evidence" value="ECO:0007669"/>
    <property type="project" value="UniProtKB-KW"/>
</dbReference>
<gene>
    <name evidence="4" type="primary">pdxA</name>
    <name evidence="4" type="ORF">F8C67_10210</name>
</gene>
<dbReference type="AlphaFoldDB" id="A0A6N6REQ7"/>
<sequence length="353" mass="38213">MSSENQIVRVGISCGDLNGIGMEVIVKAFADQAMMELCTPILFASSKALSYHRKAIGEGDFKFQNVKSAVDAKDGRFNVVESWNEMVSLEFGKEDPVVGDYAFKSLEIASEALKKGHIDVLVTAPVNKNNIDKEDRPFTGHTGFLGEYFEADPLMILCGTHLKVGLVTGHVPLKKVAAELTMEGIVAKLRQLNDALVSDFSIRKPKIAVLGLNPHAGDGGLLGKEEAEIIEPAVKTAFEKGIVAMGPYSSDGFFGSGAYEKFDAVLAMYHDQGLIPFKTLHFGEGVNYTAGLPVIRTSPDHGTAYEIAGNGTADESSFRQAVYMAIDAFRSRSQHIDITKNPLAFGKSTRDSR</sequence>
<dbReference type="GO" id="GO:0051287">
    <property type="term" value="F:NAD binding"/>
    <property type="evidence" value="ECO:0007669"/>
    <property type="project" value="InterPro"/>
</dbReference>
<dbReference type="RefSeq" id="WP_151667745.1">
    <property type="nucleotide sequence ID" value="NZ_WBVO01000008.1"/>
</dbReference>
<keyword evidence="5" id="KW-1185">Reference proteome</keyword>
<dbReference type="EC" id="1.1.1.262" evidence="4"/>
<dbReference type="GO" id="GO:0050570">
    <property type="term" value="F:4-hydroxythreonine-4-phosphate dehydrogenase activity"/>
    <property type="evidence" value="ECO:0007669"/>
    <property type="project" value="UniProtKB-EC"/>
</dbReference>
<accession>A0A6N6REQ7</accession>
<organism evidence="4 5">
    <name type="scientific">Phaeocystidibacter luteus</name>
    <dbReference type="NCBI Taxonomy" id="911197"/>
    <lineage>
        <taxon>Bacteria</taxon>
        <taxon>Pseudomonadati</taxon>
        <taxon>Bacteroidota</taxon>
        <taxon>Flavobacteriia</taxon>
        <taxon>Flavobacteriales</taxon>
        <taxon>Phaeocystidibacteraceae</taxon>
        <taxon>Phaeocystidibacter</taxon>
    </lineage>
</organism>
<comment type="caution">
    <text evidence="4">The sequence shown here is derived from an EMBL/GenBank/DDBJ whole genome shotgun (WGS) entry which is preliminary data.</text>
</comment>
<dbReference type="PANTHER" id="PTHR30004:SF6">
    <property type="entry name" value="D-THREONATE 4-PHOSPHATE DEHYDROGENASE"/>
    <property type="match status" value="1"/>
</dbReference>
<evidence type="ECO:0000313" key="5">
    <source>
        <dbReference type="Proteomes" id="UP000468650"/>
    </source>
</evidence>
<reference evidence="4 5" key="1">
    <citation type="submission" date="2019-09" db="EMBL/GenBank/DDBJ databases">
        <title>Genomes of family Cryomorphaceae.</title>
        <authorList>
            <person name="Bowman J.P."/>
        </authorList>
    </citation>
    <scope>NUCLEOTIDE SEQUENCE [LARGE SCALE GENOMIC DNA]</scope>
    <source>
        <strain evidence="4 5">LMG 25704</strain>
    </source>
</reference>
<protein>
    <submittedName>
        <fullName evidence="4">4-hydroxythreonine-4-phosphate dehydrogenase PdxA</fullName>
        <ecNumber evidence="4">1.1.1.262</ecNumber>
    </submittedName>
</protein>